<dbReference type="EMBL" id="JACOPS010000004">
    <property type="protein sequence ID" value="MBC5728809.1"/>
    <property type="molecule type" value="Genomic_DNA"/>
</dbReference>
<keyword evidence="9" id="KW-1185">Reference proteome</keyword>
<feature type="transmembrane region" description="Helical" evidence="7">
    <location>
        <begin position="21"/>
        <end position="41"/>
    </location>
</feature>
<sequence length="459" mass="49685">MKEKDKMEILPVKSLMLRMGVPMILSMVLQAVYNIVDSAFVSNMEDNGELALNALTLAFPLQMLIVAIGIGTGVGVNVLVAKSLGEGNRNYADKAAGNGVFLAVVIYAVFLIFGLFGVKLYIGTQTANGIVLEMACDYLRICCVYSFGLVFFSLYEKLLQATGKSVFSTIAQICGAVANIILDPIMIYGLLGCPKFGVKGAAYATVIGQIISLAVAFIFHIKFNKDITNNVKNIKPSANTILNIYKIGLPAIIAQALMSVMTYGFNLILGTVSEAMVTAYGLYYKIQQFILFAAFGLRDAITPIMSYAFGMQSKKRIDDSIKFGSIYTTVIMFVGLIAIEIIANPLSSGFGLSGETQSLCIGAMRIVSASFIFAGINIAFQGMFQAINGGMQSLIVSVCRQLVFVLPLAWIFTVLVNKSICGEWIIWLSVPVAEILSAVISVVLMKKLYKKQINNKTEA</sequence>
<feature type="transmembrane region" description="Helical" evidence="7">
    <location>
        <begin position="61"/>
        <end position="80"/>
    </location>
</feature>
<dbReference type="InterPro" id="IPR002528">
    <property type="entry name" value="MATE_fam"/>
</dbReference>
<keyword evidence="3" id="KW-1003">Cell membrane</keyword>
<reference evidence="8 9" key="1">
    <citation type="submission" date="2020-08" db="EMBL/GenBank/DDBJ databases">
        <title>Genome public.</title>
        <authorList>
            <person name="Liu C."/>
            <person name="Sun Q."/>
        </authorList>
    </citation>
    <scope>NUCLEOTIDE SEQUENCE [LARGE SCALE GENOMIC DNA]</scope>
    <source>
        <strain evidence="8 9">NSJ-71</strain>
    </source>
</reference>
<evidence type="ECO:0000256" key="4">
    <source>
        <dbReference type="ARBA" id="ARBA00022692"/>
    </source>
</evidence>
<feature type="transmembrane region" description="Helical" evidence="7">
    <location>
        <begin position="363"/>
        <end position="380"/>
    </location>
</feature>
<feature type="transmembrane region" description="Helical" evidence="7">
    <location>
        <begin position="167"/>
        <end position="190"/>
    </location>
</feature>
<feature type="transmembrane region" description="Helical" evidence="7">
    <location>
        <begin position="392"/>
        <end position="412"/>
    </location>
</feature>
<proteinExistence type="predicted"/>
<evidence type="ECO:0000256" key="1">
    <source>
        <dbReference type="ARBA" id="ARBA00004651"/>
    </source>
</evidence>
<evidence type="ECO:0000313" key="9">
    <source>
        <dbReference type="Proteomes" id="UP000636755"/>
    </source>
</evidence>
<keyword evidence="5 7" id="KW-1133">Transmembrane helix</keyword>
<dbReference type="NCBIfam" id="TIGR00797">
    <property type="entry name" value="matE"/>
    <property type="match status" value="1"/>
</dbReference>
<comment type="caution">
    <text evidence="8">The sequence shown here is derived from an EMBL/GenBank/DDBJ whole genome shotgun (WGS) entry which is preliminary data.</text>
</comment>
<feature type="transmembrane region" description="Helical" evidence="7">
    <location>
        <begin position="202"/>
        <end position="223"/>
    </location>
</feature>
<comment type="subcellular location">
    <subcellularLocation>
        <location evidence="1">Cell membrane</location>
        <topology evidence="1">Multi-pass membrane protein</topology>
    </subcellularLocation>
</comment>
<evidence type="ECO:0000256" key="5">
    <source>
        <dbReference type="ARBA" id="ARBA00022989"/>
    </source>
</evidence>
<feature type="transmembrane region" description="Helical" evidence="7">
    <location>
        <begin position="424"/>
        <end position="445"/>
    </location>
</feature>
<keyword evidence="4 7" id="KW-0812">Transmembrane</keyword>
<accession>A0ABR7HMQ0</accession>
<feature type="transmembrane region" description="Helical" evidence="7">
    <location>
        <begin position="244"/>
        <end position="269"/>
    </location>
</feature>
<name>A0ABR7HMQ0_9FIRM</name>
<evidence type="ECO:0000313" key="8">
    <source>
        <dbReference type="EMBL" id="MBC5728809.1"/>
    </source>
</evidence>
<dbReference type="PANTHER" id="PTHR43549">
    <property type="entry name" value="MULTIDRUG RESISTANCE PROTEIN YPNP-RELATED"/>
    <property type="match status" value="1"/>
</dbReference>
<keyword evidence="2" id="KW-0813">Transport</keyword>
<gene>
    <name evidence="8" type="ORF">H8R91_09830</name>
</gene>
<feature type="transmembrane region" description="Helical" evidence="7">
    <location>
        <begin position="138"/>
        <end position="155"/>
    </location>
</feature>
<feature type="transmembrane region" description="Helical" evidence="7">
    <location>
        <begin position="321"/>
        <end position="343"/>
    </location>
</feature>
<feature type="transmembrane region" description="Helical" evidence="7">
    <location>
        <begin position="289"/>
        <end position="309"/>
    </location>
</feature>
<feature type="transmembrane region" description="Helical" evidence="7">
    <location>
        <begin position="100"/>
        <end position="118"/>
    </location>
</feature>
<dbReference type="Proteomes" id="UP000636755">
    <property type="component" value="Unassembled WGS sequence"/>
</dbReference>
<organism evidence="8 9">
    <name type="scientific">Ruminococcus intestinalis</name>
    <dbReference type="NCBI Taxonomy" id="2763066"/>
    <lineage>
        <taxon>Bacteria</taxon>
        <taxon>Bacillati</taxon>
        <taxon>Bacillota</taxon>
        <taxon>Clostridia</taxon>
        <taxon>Eubacteriales</taxon>
        <taxon>Oscillospiraceae</taxon>
        <taxon>Ruminococcus</taxon>
    </lineage>
</organism>
<dbReference type="PIRSF" id="PIRSF006603">
    <property type="entry name" value="DinF"/>
    <property type="match status" value="1"/>
</dbReference>
<dbReference type="InterPro" id="IPR048279">
    <property type="entry name" value="MdtK-like"/>
</dbReference>
<dbReference type="InterPro" id="IPR052031">
    <property type="entry name" value="Membrane_Transporter-Flippase"/>
</dbReference>
<dbReference type="PANTHER" id="PTHR43549:SF3">
    <property type="entry name" value="MULTIDRUG RESISTANCE PROTEIN YPNP-RELATED"/>
    <property type="match status" value="1"/>
</dbReference>
<evidence type="ECO:0000256" key="2">
    <source>
        <dbReference type="ARBA" id="ARBA00022448"/>
    </source>
</evidence>
<evidence type="ECO:0000256" key="6">
    <source>
        <dbReference type="ARBA" id="ARBA00023136"/>
    </source>
</evidence>
<keyword evidence="6 7" id="KW-0472">Membrane</keyword>
<dbReference type="Pfam" id="PF01554">
    <property type="entry name" value="MatE"/>
    <property type="match status" value="2"/>
</dbReference>
<evidence type="ECO:0000256" key="7">
    <source>
        <dbReference type="SAM" id="Phobius"/>
    </source>
</evidence>
<evidence type="ECO:0000256" key="3">
    <source>
        <dbReference type="ARBA" id="ARBA00022475"/>
    </source>
</evidence>
<protein>
    <submittedName>
        <fullName evidence="8">MATE family efflux transporter</fullName>
    </submittedName>
</protein>